<accession>O59337</accession>
<dbReference type="STRING" id="70601.gene:9378657"/>
<reference evidence="1 2" key="1">
    <citation type="journal article" date="1998" name="DNA Res.">
        <title>Complete sequence and gene organization of the genome of a hyper-thermophilic archaebacterium, Pyrococcus horikoshii OT3.</title>
        <authorList>
            <person name="Kawarabayasi Y."/>
            <person name="Sawada M."/>
            <person name="Horikawa H."/>
            <person name="Haikawa Y."/>
            <person name="Hino Y."/>
            <person name="Yamamoto S."/>
            <person name="Sekine M."/>
            <person name="Baba S."/>
            <person name="Kosugi H."/>
            <person name="Hosoyama A."/>
            <person name="Nagai Y."/>
            <person name="Sakai M."/>
            <person name="Ogura K."/>
            <person name="Otuka R."/>
            <person name="Nakazawa H."/>
            <person name="Takamiya M."/>
            <person name="Ohfuku Y."/>
            <person name="Funahashi T."/>
            <person name="Tanaka T."/>
            <person name="Kudoh Y."/>
            <person name="Yamazaki J."/>
            <person name="Kushida N."/>
            <person name="Oguchi A."/>
            <person name="Aoki K."/>
            <person name="Nakamura Y."/>
            <person name="Robb T.F."/>
            <person name="Horikoshi K."/>
            <person name="Masuchi Y."/>
            <person name="Shizuya H."/>
            <person name="Kikuchi H."/>
        </authorList>
    </citation>
    <scope>NUCLEOTIDE SEQUENCE [LARGE SCALE GENOMIC DNA]</scope>
    <source>
        <strain evidence="2">ATCC 700860 / DSM 12428 / JCM 9974 / NBRC 100139 / OT-3</strain>
    </source>
</reference>
<dbReference type="Proteomes" id="UP000000752">
    <property type="component" value="Chromosome"/>
</dbReference>
<gene>
    <name evidence="1" type="ordered locus">PH1664</name>
</gene>
<dbReference type="KEGG" id="pho:PH1664"/>
<sequence length="129" mass="15011">MSTPTRRTVILSLENSKSLYSSGLPQDYSSQDYTLTTNSSESNLHISLLLKSKPLLNLIDKFVKFSYKLWPLSLHKFAHNKFTLKFFLTHVLSFAYRDRIFQEPAKHLSGFFHFISPSKLNRTLGNYFD</sequence>
<dbReference type="PIR" id="H71046">
    <property type="entry name" value="H71046"/>
</dbReference>
<dbReference type="EnsemblBacteria" id="BAA30776">
    <property type="protein sequence ID" value="BAA30776"/>
    <property type="gene ID" value="BAA30776"/>
</dbReference>
<dbReference type="EMBL" id="BA000001">
    <property type="protein sequence ID" value="BAA30776.1"/>
    <property type="molecule type" value="Genomic_DNA"/>
</dbReference>
<name>O59337_PYRHO</name>
<organism evidence="1 2">
    <name type="scientific">Pyrococcus horikoshii (strain ATCC 700860 / DSM 12428 / JCM 9974 / NBRC 100139 / OT-3)</name>
    <dbReference type="NCBI Taxonomy" id="70601"/>
    <lineage>
        <taxon>Archaea</taxon>
        <taxon>Methanobacteriati</taxon>
        <taxon>Methanobacteriota</taxon>
        <taxon>Thermococci</taxon>
        <taxon>Thermococcales</taxon>
        <taxon>Thermococcaceae</taxon>
        <taxon>Pyrococcus</taxon>
    </lineage>
</organism>
<dbReference type="AlphaFoldDB" id="O59337"/>
<evidence type="ECO:0000313" key="1">
    <source>
        <dbReference type="EMBL" id="BAA30776.1"/>
    </source>
</evidence>
<evidence type="ECO:0000313" key="2">
    <source>
        <dbReference type="Proteomes" id="UP000000752"/>
    </source>
</evidence>
<protein>
    <submittedName>
        <fullName evidence="1">Uncharacterized protein</fullName>
    </submittedName>
</protein>
<keyword evidence="2" id="KW-1185">Reference proteome</keyword>
<proteinExistence type="predicted"/>